<evidence type="ECO:0000313" key="6">
    <source>
        <dbReference type="Proteomes" id="UP001565368"/>
    </source>
</evidence>
<feature type="transmembrane region" description="Helical" evidence="3">
    <location>
        <begin position="167"/>
        <end position="187"/>
    </location>
</feature>
<evidence type="ECO:0000256" key="1">
    <source>
        <dbReference type="ARBA" id="ARBA00004141"/>
    </source>
</evidence>
<dbReference type="Gene3D" id="1.20.1250.20">
    <property type="entry name" value="MFS general substrate transporter like domains"/>
    <property type="match status" value="2"/>
</dbReference>
<feature type="transmembrane region" description="Helical" evidence="3">
    <location>
        <begin position="426"/>
        <end position="447"/>
    </location>
</feature>
<dbReference type="PANTHER" id="PTHR11360">
    <property type="entry name" value="MONOCARBOXYLATE TRANSPORTER"/>
    <property type="match status" value="1"/>
</dbReference>
<feature type="transmembrane region" description="Helical" evidence="3">
    <location>
        <begin position="71"/>
        <end position="92"/>
    </location>
</feature>
<organism evidence="5 6">
    <name type="scientific">Vanrija albida</name>
    <dbReference type="NCBI Taxonomy" id="181172"/>
    <lineage>
        <taxon>Eukaryota</taxon>
        <taxon>Fungi</taxon>
        <taxon>Dikarya</taxon>
        <taxon>Basidiomycota</taxon>
        <taxon>Agaricomycotina</taxon>
        <taxon>Tremellomycetes</taxon>
        <taxon>Trichosporonales</taxon>
        <taxon>Trichosporonaceae</taxon>
        <taxon>Vanrija</taxon>
    </lineage>
</organism>
<keyword evidence="3" id="KW-0812">Transmembrane</keyword>
<evidence type="ECO:0000256" key="2">
    <source>
        <dbReference type="ARBA" id="ARBA00006727"/>
    </source>
</evidence>
<feature type="transmembrane region" description="Helical" evidence="3">
    <location>
        <begin position="333"/>
        <end position="355"/>
    </location>
</feature>
<accession>A0ABR3Q3B1</accession>
<feature type="transmembrane region" description="Helical" evidence="3">
    <location>
        <begin position="142"/>
        <end position="161"/>
    </location>
</feature>
<reference evidence="5 6" key="1">
    <citation type="submission" date="2023-08" db="EMBL/GenBank/DDBJ databases">
        <title>Annotated Genome Sequence of Vanrija albida AlHP1.</title>
        <authorList>
            <person name="Herzog R."/>
        </authorList>
    </citation>
    <scope>NUCLEOTIDE SEQUENCE [LARGE SCALE GENOMIC DNA]</scope>
    <source>
        <strain evidence="5 6">AlHP1</strain>
    </source>
</reference>
<dbReference type="SUPFAM" id="SSF103473">
    <property type="entry name" value="MFS general substrate transporter"/>
    <property type="match status" value="1"/>
</dbReference>
<dbReference type="InterPro" id="IPR020846">
    <property type="entry name" value="MFS_dom"/>
</dbReference>
<keyword evidence="3" id="KW-0472">Membrane</keyword>
<protein>
    <recommendedName>
        <fullName evidence="4">Major facilitator superfamily (MFS) profile domain-containing protein</fullName>
    </recommendedName>
</protein>
<comment type="similarity">
    <text evidence="2">Belongs to the major facilitator superfamily. Monocarboxylate porter (TC 2.A.1.13) family.</text>
</comment>
<dbReference type="PROSITE" id="PS50850">
    <property type="entry name" value="MFS"/>
    <property type="match status" value="1"/>
</dbReference>
<dbReference type="Proteomes" id="UP001565368">
    <property type="component" value="Unassembled WGS sequence"/>
</dbReference>
<dbReference type="InterPro" id="IPR050327">
    <property type="entry name" value="Proton-linked_MCT"/>
</dbReference>
<comment type="caution">
    <text evidence="5">The sequence shown here is derived from an EMBL/GenBank/DDBJ whole genome shotgun (WGS) entry which is preliminary data.</text>
</comment>
<proteinExistence type="inferred from homology"/>
<keyword evidence="6" id="KW-1185">Reference proteome</keyword>
<dbReference type="RefSeq" id="XP_069209189.1">
    <property type="nucleotide sequence ID" value="XM_069354547.1"/>
</dbReference>
<evidence type="ECO:0000259" key="4">
    <source>
        <dbReference type="PROSITE" id="PS50850"/>
    </source>
</evidence>
<keyword evidence="3" id="KW-1133">Transmembrane helix</keyword>
<feature type="transmembrane region" description="Helical" evidence="3">
    <location>
        <begin position="270"/>
        <end position="287"/>
    </location>
</feature>
<name>A0ABR3Q3B1_9TREE</name>
<feature type="transmembrane region" description="Helical" evidence="3">
    <location>
        <begin position="199"/>
        <end position="223"/>
    </location>
</feature>
<dbReference type="PANTHER" id="PTHR11360:SF177">
    <property type="entry name" value="RIBOFLAVIN TRANSPORTER MCH5"/>
    <property type="match status" value="1"/>
</dbReference>
<dbReference type="EMBL" id="JBBXJM010000004">
    <property type="protein sequence ID" value="KAL1409245.1"/>
    <property type="molecule type" value="Genomic_DNA"/>
</dbReference>
<comment type="subcellular location">
    <subcellularLocation>
        <location evidence="1">Membrane</location>
        <topology evidence="1">Multi-pass membrane protein</topology>
    </subcellularLocation>
</comment>
<dbReference type="GeneID" id="95987121"/>
<gene>
    <name evidence="5" type="ORF">Q8F55_006078</name>
</gene>
<evidence type="ECO:0000313" key="5">
    <source>
        <dbReference type="EMBL" id="KAL1409245.1"/>
    </source>
</evidence>
<dbReference type="InterPro" id="IPR036259">
    <property type="entry name" value="MFS_trans_sf"/>
</dbReference>
<feature type="transmembrane region" description="Helical" evidence="3">
    <location>
        <begin position="367"/>
        <end position="388"/>
    </location>
</feature>
<feature type="domain" description="Major facilitator superfamily (MFS) profile" evidence="4">
    <location>
        <begin position="272"/>
        <end position="471"/>
    </location>
</feature>
<evidence type="ECO:0000256" key="3">
    <source>
        <dbReference type="SAM" id="Phobius"/>
    </source>
</evidence>
<dbReference type="InterPro" id="IPR011701">
    <property type="entry name" value="MFS"/>
</dbReference>
<sequence>MSPPPPDNDNASAATTYASMEKLKDVTRPSSTADNCDDDDLVVHALDRALSHSAAPAHPDPGPNPDGGFDAWMVVFSAALVTTCLFGFVTSFGQLQLYYLTHQLSGYSKSSVAWISTIQGSLVFTPSIISGRVFDAHGARKLVMAGSVLSIGALVGVAFSHKFYQFLLAHALFGIASSILWAPATAVSGHWFTKHRSTAIGIVVCGTGLGSVIYPILLVHLFGKFSFRNSILIIAGLNTGLLAPAWVFLKARHPPRAPAPWRKLKEPWKEVKYAFLALGSSMFMMNWMSPMFNAPVLAEANHIPHNIAEYAVAILSSGSLVGRPLAGLMADKLGVWNVFGSISFLTSICLFAFWVAPMNTPATIVGWFSYGWFSGAWVTLVAAVVASISPPHEIGMRVGMVWSACGPTLLIGPVICGVLVQAGNNTFKYAGIFCGCTFLIGSIMEVAPRLYEFVSGRVGGTRSKETESSVA</sequence>
<feature type="transmembrane region" description="Helical" evidence="3">
    <location>
        <begin position="229"/>
        <end position="249"/>
    </location>
</feature>
<dbReference type="Pfam" id="PF07690">
    <property type="entry name" value="MFS_1"/>
    <property type="match status" value="2"/>
</dbReference>
<feature type="transmembrane region" description="Helical" evidence="3">
    <location>
        <begin position="400"/>
        <end position="420"/>
    </location>
</feature>